<evidence type="ECO:0000313" key="1">
    <source>
        <dbReference type="EMBL" id="KAJ7327459.1"/>
    </source>
</evidence>
<reference evidence="1" key="1">
    <citation type="submission" date="2023-03" db="EMBL/GenBank/DDBJ databases">
        <title>Massive genome expansion in bonnet fungi (Mycena s.s.) driven by repeated elements and novel gene families across ecological guilds.</title>
        <authorList>
            <consortium name="Lawrence Berkeley National Laboratory"/>
            <person name="Harder C.B."/>
            <person name="Miyauchi S."/>
            <person name="Viragh M."/>
            <person name="Kuo A."/>
            <person name="Thoen E."/>
            <person name="Andreopoulos B."/>
            <person name="Lu D."/>
            <person name="Skrede I."/>
            <person name="Drula E."/>
            <person name="Henrissat B."/>
            <person name="Morin E."/>
            <person name="Kohler A."/>
            <person name="Barry K."/>
            <person name="LaButti K."/>
            <person name="Morin E."/>
            <person name="Salamov A."/>
            <person name="Lipzen A."/>
            <person name="Mereny Z."/>
            <person name="Hegedus B."/>
            <person name="Baldrian P."/>
            <person name="Stursova M."/>
            <person name="Weitz H."/>
            <person name="Taylor A."/>
            <person name="Grigoriev I.V."/>
            <person name="Nagy L.G."/>
            <person name="Martin F."/>
            <person name="Kauserud H."/>
        </authorList>
    </citation>
    <scope>NUCLEOTIDE SEQUENCE</scope>
    <source>
        <strain evidence="1">CBHHK002</strain>
    </source>
</reference>
<name>A0AAD6ZK65_9AGAR</name>
<organism evidence="1 2">
    <name type="scientific">Mycena albidolilacea</name>
    <dbReference type="NCBI Taxonomy" id="1033008"/>
    <lineage>
        <taxon>Eukaryota</taxon>
        <taxon>Fungi</taxon>
        <taxon>Dikarya</taxon>
        <taxon>Basidiomycota</taxon>
        <taxon>Agaricomycotina</taxon>
        <taxon>Agaricomycetes</taxon>
        <taxon>Agaricomycetidae</taxon>
        <taxon>Agaricales</taxon>
        <taxon>Marasmiineae</taxon>
        <taxon>Mycenaceae</taxon>
        <taxon>Mycena</taxon>
    </lineage>
</organism>
<dbReference type="EMBL" id="JARIHO010000041">
    <property type="protein sequence ID" value="KAJ7327459.1"/>
    <property type="molecule type" value="Genomic_DNA"/>
</dbReference>
<sequence>MAKSGQGQYFKMKIGAVPADRTLRLHKAEEKKRQHGEGFLGSFQCGLSRQKQAGNGGGTSRNELMEDWLPLVIPMPNGIDGTPCTVTVEVIGDNNMESLSHSEIGQQQEDGLGNFEEWLTKSLESMK</sequence>
<comment type="caution">
    <text evidence="1">The sequence shown here is derived from an EMBL/GenBank/DDBJ whole genome shotgun (WGS) entry which is preliminary data.</text>
</comment>
<accession>A0AAD6ZK65</accession>
<dbReference type="Proteomes" id="UP001218218">
    <property type="component" value="Unassembled WGS sequence"/>
</dbReference>
<proteinExistence type="predicted"/>
<protein>
    <submittedName>
        <fullName evidence="1">Uncharacterized protein</fullName>
    </submittedName>
</protein>
<dbReference type="AlphaFoldDB" id="A0AAD6ZK65"/>
<gene>
    <name evidence="1" type="ORF">DFH08DRAFT_816310</name>
</gene>
<evidence type="ECO:0000313" key="2">
    <source>
        <dbReference type="Proteomes" id="UP001218218"/>
    </source>
</evidence>
<keyword evidence="2" id="KW-1185">Reference proteome</keyword>